<dbReference type="Pfam" id="PF00471">
    <property type="entry name" value="Ribosomal_L33"/>
    <property type="match status" value="1"/>
</dbReference>
<dbReference type="Gene3D" id="2.20.28.120">
    <property type="entry name" value="Ribosomal protein L33"/>
    <property type="match status" value="1"/>
</dbReference>
<dbReference type="NCBIfam" id="NF001860">
    <property type="entry name" value="PRK00595.1"/>
    <property type="match status" value="1"/>
</dbReference>
<dbReference type="InterPro" id="IPR011332">
    <property type="entry name" value="Ribosomal_zn-bd"/>
</dbReference>
<dbReference type="InterPro" id="IPR038584">
    <property type="entry name" value="Ribosomal_bL33_sf"/>
</dbReference>
<reference evidence="6" key="1">
    <citation type="journal article" date="2019" name="Int. J. Syst. Evol. Microbiol.">
        <title>The Global Catalogue of Microorganisms (GCM) 10K type strain sequencing project: providing services to taxonomists for standard genome sequencing and annotation.</title>
        <authorList>
            <consortium name="The Broad Institute Genomics Platform"/>
            <consortium name="The Broad Institute Genome Sequencing Center for Infectious Disease"/>
            <person name="Wu L."/>
            <person name="Ma J."/>
        </authorList>
    </citation>
    <scope>NUCLEOTIDE SEQUENCE [LARGE SCALE GENOMIC DNA]</scope>
    <source>
        <strain evidence="6">NBRC 112299</strain>
    </source>
</reference>
<name>A0ABQ6IEK3_9MICO</name>
<evidence type="ECO:0000256" key="4">
    <source>
        <dbReference type="ARBA" id="ARBA00035176"/>
    </source>
</evidence>
<proteinExistence type="inferred from homology"/>
<evidence type="ECO:0000256" key="2">
    <source>
        <dbReference type="ARBA" id="ARBA00022980"/>
    </source>
</evidence>
<dbReference type="GO" id="GO:0005840">
    <property type="term" value="C:ribosome"/>
    <property type="evidence" value="ECO:0007669"/>
    <property type="project" value="UniProtKB-KW"/>
</dbReference>
<sequence>MAKNDVRPKITLACTECKDRNYITRKNRRNNPDRVEPLQVLPEVRQAHRAPRDALIF</sequence>
<dbReference type="Proteomes" id="UP001157125">
    <property type="component" value="Unassembled WGS sequence"/>
</dbReference>
<dbReference type="EMBL" id="BSUN01000001">
    <property type="protein sequence ID" value="GMA36139.1"/>
    <property type="molecule type" value="Genomic_DNA"/>
</dbReference>
<organism evidence="5 6">
    <name type="scientific">Demequina litorisediminis</name>
    <dbReference type="NCBI Taxonomy" id="1849022"/>
    <lineage>
        <taxon>Bacteria</taxon>
        <taxon>Bacillati</taxon>
        <taxon>Actinomycetota</taxon>
        <taxon>Actinomycetes</taxon>
        <taxon>Micrococcales</taxon>
        <taxon>Demequinaceae</taxon>
        <taxon>Demequina</taxon>
    </lineage>
</organism>
<comment type="similarity">
    <text evidence="1">Belongs to the bacterial ribosomal protein bL33 family.</text>
</comment>
<keyword evidence="3" id="KW-0687">Ribonucleoprotein</keyword>
<evidence type="ECO:0000256" key="1">
    <source>
        <dbReference type="ARBA" id="ARBA00007596"/>
    </source>
</evidence>
<evidence type="ECO:0000256" key="3">
    <source>
        <dbReference type="ARBA" id="ARBA00023274"/>
    </source>
</evidence>
<accession>A0ABQ6IEK3</accession>
<dbReference type="NCBIfam" id="NF001764">
    <property type="entry name" value="PRK00504.1"/>
    <property type="match status" value="1"/>
</dbReference>
<protein>
    <recommendedName>
        <fullName evidence="4">Large ribosomal subunit protein bL33</fullName>
    </recommendedName>
</protein>
<evidence type="ECO:0000313" key="6">
    <source>
        <dbReference type="Proteomes" id="UP001157125"/>
    </source>
</evidence>
<comment type="caution">
    <text evidence="5">The sequence shown here is derived from an EMBL/GenBank/DDBJ whole genome shotgun (WGS) entry which is preliminary data.</text>
</comment>
<gene>
    <name evidence="5" type="primary">rpmG2</name>
    <name evidence="5" type="ORF">GCM10025876_23430</name>
</gene>
<dbReference type="SUPFAM" id="SSF57829">
    <property type="entry name" value="Zn-binding ribosomal proteins"/>
    <property type="match status" value="1"/>
</dbReference>
<keyword evidence="2 5" id="KW-0689">Ribosomal protein</keyword>
<dbReference type="NCBIfam" id="TIGR01023">
    <property type="entry name" value="rpmG_bact"/>
    <property type="match status" value="1"/>
</dbReference>
<dbReference type="InterPro" id="IPR001705">
    <property type="entry name" value="Ribosomal_bL33"/>
</dbReference>
<keyword evidence="6" id="KW-1185">Reference proteome</keyword>
<evidence type="ECO:0000313" key="5">
    <source>
        <dbReference type="EMBL" id="GMA36139.1"/>
    </source>
</evidence>